<dbReference type="InParanoid" id="A0A409XIN9"/>
<evidence type="ECO:0000313" key="1">
    <source>
        <dbReference type="EMBL" id="PPQ90601.1"/>
    </source>
</evidence>
<organism evidence="1 2">
    <name type="scientific">Psilocybe cyanescens</name>
    <dbReference type="NCBI Taxonomy" id="93625"/>
    <lineage>
        <taxon>Eukaryota</taxon>
        <taxon>Fungi</taxon>
        <taxon>Dikarya</taxon>
        <taxon>Basidiomycota</taxon>
        <taxon>Agaricomycotina</taxon>
        <taxon>Agaricomycetes</taxon>
        <taxon>Agaricomycetidae</taxon>
        <taxon>Agaricales</taxon>
        <taxon>Agaricineae</taxon>
        <taxon>Strophariaceae</taxon>
        <taxon>Psilocybe</taxon>
    </lineage>
</organism>
<reference evidence="1 2" key="1">
    <citation type="journal article" date="2018" name="Evol. Lett.">
        <title>Horizontal gene cluster transfer increased hallucinogenic mushroom diversity.</title>
        <authorList>
            <person name="Reynolds H.T."/>
            <person name="Vijayakumar V."/>
            <person name="Gluck-Thaler E."/>
            <person name="Korotkin H.B."/>
            <person name="Matheny P.B."/>
            <person name="Slot J.C."/>
        </authorList>
    </citation>
    <scope>NUCLEOTIDE SEQUENCE [LARGE SCALE GENOMIC DNA]</scope>
    <source>
        <strain evidence="1 2">2631</strain>
    </source>
</reference>
<name>A0A409XIN9_PSICY</name>
<dbReference type="AlphaFoldDB" id="A0A409XIN9"/>
<sequence length="69" mass="7730">MYVVDGDYGRSLFKNDPWIDADEHEDPPAKRHANALAVNRRGGSVHKALDDSSAKNPRDLKSFELAVHK</sequence>
<gene>
    <name evidence="1" type="ORF">CVT25_006172</name>
</gene>
<comment type="caution">
    <text evidence="1">The sequence shown here is derived from an EMBL/GenBank/DDBJ whole genome shotgun (WGS) entry which is preliminary data.</text>
</comment>
<proteinExistence type="predicted"/>
<accession>A0A409XIN9</accession>
<dbReference type="EMBL" id="NHYD01001597">
    <property type="protein sequence ID" value="PPQ90601.1"/>
    <property type="molecule type" value="Genomic_DNA"/>
</dbReference>
<dbReference type="Proteomes" id="UP000283269">
    <property type="component" value="Unassembled WGS sequence"/>
</dbReference>
<keyword evidence="2" id="KW-1185">Reference proteome</keyword>
<protein>
    <submittedName>
        <fullName evidence="1">Uncharacterized protein</fullName>
    </submittedName>
</protein>
<evidence type="ECO:0000313" key="2">
    <source>
        <dbReference type="Proteomes" id="UP000283269"/>
    </source>
</evidence>